<evidence type="ECO:0000259" key="2">
    <source>
        <dbReference type="PROSITE" id="PS50113"/>
    </source>
</evidence>
<dbReference type="AlphaFoldDB" id="A0A4Q5MZW1"/>
<dbReference type="InterPro" id="IPR013656">
    <property type="entry name" value="PAS_4"/>
</dbReference>
<dbReference type="EMBL" id="SDWW01000053">
    <property type="protein sequence ID" value="RYV49767.1"/>
    <property type="molecule type" value="Genomic_DNA"/>
</dbReference>
<dbReference type="Gene3D" id="3.30.70.270">
    <property type="match status" value="1"/>
</dbReference>
<evidence type="ECO:0000259" key="4">
    <source>
        <dbReference type="PROSITE" id="PS50887"/>
    </source>
</evidence>
<dbReference type="InterPro" id="IPR001610">
    <property type="entry name" value="PAC"/>
</dbReference>
<dbReference type="SMART" id="SM00267">
    <property type="entry name" value="GGDEF"/>
    <property type="match status" value="1"/>
</dbReference>
<dbReference type="InterPro" id="IPR000014">
    <property type="entry name" value="PAS"/>
</dbReference>
<feature type="domain" description="EAL" evidence="3">
    <location>
        <begin position="453"/>
        <end position="708"/>
    </location>
</feature>
<dbReference type="Pfam" id="PF00563">
    <property type="entry name" value="EAL"/>
    <property type="match status" value="1"/>
</dbReference>
<dbReference type="Pfam" id="PF00990">
    <property type="entry name" value="GGDEF"/>
    <property type="match status" value="1"/>
</dbReference>
<dbReference type="SUPFAM" id="SSF141868">
    <property type="entry name" value="EAL domain-like"/>
    <property type="match status" value="1"/>
</dbReference>
<dbReference type="PROSITE" id="PS50883">
    <property type="entry name" value="EAL"/>
    <property type="match status" value="1"/>
</dbReference>
<dbReference type="NCBIfam" id="TIGR00254">
    <property type="entry name" value="GGDEF"/>
    <property type="match status" value="1"/>
</dbReference>
<sequence length="713" mass="77126">MTACNGGSHDVNAADPRVPDPALGADELAAALSVLPDAVLILRAVRDADGTVLDLRYMYMNEAAAQLYGMRGEEVLGRGFAELFPSVRELGIFDVYVQVIASGAPASYEASPFLENGRQGSFWRTALRFGDGVLISVRDITGQRQAEVALARTSQQYQLLAENASDVVMLLGPGWTYEWVSVAVVDVLGWQATDLVGRKVEEFIHPDDVARVRKVAADALGGAASMEFRFRRHDGTYQWMACRIRAKVDPDGSLAGVVGAMVDITDRKAAEAKLSFAASHDPLTGLANRTMLLEETTRALAAGQWSGRTTALLMVDLDHFKNINDSLGHGVGDELLRTVARRISAAVRSVDLVARLGGDEFVVLLRGLDDPADALRLAERLVVESREPITTNGTELYATASVGISESVPGVDPGHGAVDLIREADTAMYAAKVAGRSRIAQFNDDLRQTVNNRLHLEGDLRHALERDELAVWYQPEIDLHDGTVRAAEALLRWHHPDGELREAAQFIDVAEDSGLILDIGAWALGQACADAAQWARNEPRNRVLLRVNLSPLELGQPDLLTTLDDALSVSGLDPRLLCVEITEATILSPSSTVKVNLDGISARGIELAIDDFGTGYGSLTYLRSYPIDVLKVDRSFVTHITTDINDRHLVAGIVALAARLGISVTAEGIETPDQGQVLDAIGCAGAQGFLYSRALPIEEWTEFLRENLASVRT</sequence>
<gene>
    <name evidence="5" type="ORF">EUA98_16930</name>
</gene>
<dbReference type="CDD" id="cd01948">
    <property type="entry name" value="EAL"/>
    <property type="match status" value="1"/>
</dbReference>
<dbReference type="Proteomes" id="UP000293764">
    <property type="component" value="Unassembled WGS sequence"/>
</dbReference>
<feature type="domain" description="PAC" evidence="2">
    <location>
        <begin position="224"/>
        <end position="276"/>
    </location>
</feature>
<dbReference type="CDD" id="cd01949">
    <property type="entry name" value="GGDEF"/>
    <property type="match status" value="1"/>
</dbReference>
<feature type="domain" description="PAS" evidence="1">
    <location>
        <begin position="153"/>
        <end position="223"/>
    </location>
</feature>
<dbReference type="PANTHER" id="PTHR44757">
    <property type="entry name" value="DIGUANYLATE CYCLASE DGCP"/>
    <property type="match status" value="1"/>
</dbReference>
<dbReference type="Pfam" id="PF08448">
    <property type="entry name" value="PAS_4"/>
    <property type="match status" value="1"/>
</dbReference>
<dbReference type="SUPFAM" id="SSF55785">
    <property type="entry name" value="PYP-like sensor domain (PAS domain)"/>
    <property type="match status" value="2"/>
</dbReference>
<evidence type="ECO:0000259" key="3">
    <source>
        <dbReference type="PROSITE" id="PS50883"/>
    </source>
</evidence>
<feature type="domain" description="GGDEF" evidence="4">
    <location>
        <begin position="308"/>
        <end position="444"/>
    </location>
</feature>
<dbReference type="PROSITE" id="PS50112">
    <property type="entry name" value="PAS"/>
    <property type="match status" value="2"/>
</dbReference>
<dbReference type="InterPro" id="IPR035919">
    <property type="entry name" value="EAL_sf"/>
</dbReference>
<feature type="domain" description="PAS" evidence="1">
    <location>
        <begin position="47"/>
        <end position="78"/>
    </location>
</feature>
<dbReference type="InterPro" id="IPR043128">
    <property type="entry name" value="Rev_trsase/Diguanyl_cyclase"/>
</dbReference>
<evidence type="ECO:0000313" key="5">
    <source>
        <dbReference type="EMBL" id="RYV49767.1"/>
    </source>
</evidence>
<dbReference type="InterPro" id="IPR052155">
    <property type="entry name" value="Biofilm_reg_signaling"/>
</dbReference>
<dbReference type="SMART" id="SM00091">
    <property type="entry name" value="PAS"/>
    <property type="match status" value="2"/>
</dbReference>
<evidence type="ECO:0000259" key="1">
    <source>
        <dbReference type="PROSITE" id="PS50112"/>
    </source>
</evidence>
<accession>A0A4Q5MZW1</accession>
<comment type="caution">
    <text evidence="5">The sequence shown here is derived from an EMBL/GenBank/DDBJ whole genome shotgun (WGS) entry which is preliminary data.</text>
</comment>
<dbReference type="PROSITE" id="PS50113">
    <property type="entry name" value="PAC"/>
    <property type="match status" value="1"/>
</dbReference>
<dbReference type="InterPro" id="IPR000160">
    <property type="entry name" value="GGDEF_dom"/>
</dbReference>
<dbReference type="InterPro" id="IPR035965">
    <property type="entry name" value="PAS-like_dom_sf"/>
</dbReference>
<dbReference type="PROSITE" id="PS50887">
    <property type="entry name" value="GGDEF"/>
    <property type="match status" value="1"/>
</dbReference>
<dbReference type="SMART" id="SM00086">
    <property type="entry name" value="PAC"/>
    <property type="match status" value="1"/>
</dbReference>
<dbReference type="Gene3D" id="3.30.450.20">
    <property type="entry name" value="PAS domain"/>
    <property type="match status" value="2"/>
</dbReference>
<dbReference type="InterPro" id="IPR000700">
    <property type="entry name" value="PAS-assoc_C"/>
</dbReference>
<proteinExistence type="predicted"/>
<dbReference type="SMART" id="SM00052">
    <property type="entry name" value="EAL"/>
    <property type="match status" value="1"/>
</dbReference>
<dbReference type="InterPro" id="IPR013655">
    <property type="entry name" value="PAS_fold_3"/>
</dbReference>
<dbReference type="FunFam" id="3.30.70.270:FF:000001">
    <property type="entry name" value="Diguanylate cyclase domain protein"/>
    <property type="match status" value="1"/>
</dbReference>
<dbReference type="OrthoDB" id="23692at2"/>
<dbReference type="Pfam" id="PF08447">
    <property type="entry name" value="PAS_3"/>
    <property type="match status" value="1"/>
</dbReference>
<dbReference type="Gene3D" id="3.20.20.450">
    <property type="entry name" value="EAL domain"/>
    <property type="match status" value="1"/>
</dbReference>
<name>A0A4Q5MZW1_9MICO</name>
<dbReference type="CDD" id="cd00130">
    <property type="entry name" value="PAS"/>
    <property type="match status" value="2"/>
</dbReference>
<evidence type="ECO:0000313" key="6">
    <source>
        <dbReference type="Proteomes" id="UP000293764"/>
    </source>
</evidence>
<dbReference type="InterPro" id="IPR029787">
    <property type="entry name" value="Nucleotide_cyclase"/>
</dbReference>
<organism evidence="5 6">
    <name type="scientific">Pengzhenrongella frigida</name>
    <dbReference type="NCBI Taxonomy" id="1259133"/>
    <lineage>
        <taxon>Bacteria</taxon>
        <taxon>Bacillati</taxon>
        <taxon>Actinomycetota</taxon>
        <taxon>Actinomycetes</taxon>
        <taxon>Micrococcales</taxon>
        <taxon>Pengzhenrongella</taxon>
    </lineage>
</organism>
<dbReference type="InterPro" id="IPR001633">
    <property type="entry name" value="EAL_dom"/>
</dbReference>
<dbReference type="PANTHER" id="PTHR44757:SF2">
    <property type="entry name" value="BIOFILM ARCHITECTURE MAINTENANCE PROTEIN MBAA"/>
    <property type="match status" value="1"/>
</dbReference>
<protein>
    <submittedName>
        <fullName evidence="5">EAL domain-containing protein</fullName>
    </submittedName>
</protein>
<reference evidence="5 6" key="1">
    <citation type="submission" date="2019-01" db="EMBL/GenBank/DDBJ databases">
        <title>Novel species of Cellulomonas.</title>
        <authorList>
            <person name="Liu Q."/>
            <person name="Xin Y.-H."/>
        </authorList>
    </citation>
    <scope>NUCLEOTIDE SEQUENCE [LARGE SCALE GENOMIC DNA]</scope>
    <source>
        <strain evidence="5 6">HLT2-17</strain>
    </source>
</reference>
<dbReference type="SUPFAM" id="SSF55073">
    <property type="entry name" value="Nucleotide cyclase"/>
    <property type="match status" value="1"/>
</dbReference>
<keyword evidence="6" id="KW-1185">Reference proteome</keyword>
<dbReference type="NCBIfam" id="TIGR00229">
    <property type="entry name" value="sensory_box"/>
    <property type="match status" value="1"/>
</dbReference>